<gene>
    <name evidence="2" type="ORF">L3Y34_013602</name>
</gene>
<proteinExistence type="predicted"/>
<feature type="compositionally biased region" description="Basic and acidic residues" evidence="1">
    <location>
        <begin position="113"/>
        <end position="127"/>
    </location>
</feature>
<dbReference type="AlphaFoldDB" id="A0AAE9CX79"/>
<accession>A0AAE9CX79</accession>
<evidence type="ECO:0008006" key="4">
    <source>
        <dbReference type="Google" id="ProtNLM"/>
    </source>
</evidence>
<evidence type="ECO:0000313" key="2">
    <source>
        <dbReference type="EMBL" id="ULT85019.1"/>
    </source>
</evidence>
<dbReference type="Proteomes" id="UP000827892">
    <property type="component" value="Chromosome X"/>
</dbReference>
<dbReference type="Gene3D" id="2.30.30.140">
    <property type="match status" value="1"/>
</dbReference>
<organism evidence="2 3">
    <name type="scientific">Caenorhabditis briggsae</name>
    <dbReference type="NCBI Taxonomy" id="6238"/>
    <lineage>
        <taxon>Eukaryota</taxon>
        <taxon>Metazoa</taxon>
        <taxon>Ecdysozoa</taxon>
        <taxon>Nematoda</taxon>
        <taxon>Chromadorea</taxon>
        <taxon>Rhabditida</taxon>
        <taxon>Rhabditina</taxon>
        <taxon>Rhabditomorpha</taxon>
        <taxon>Rhabditoidea</taxon>
        <taxon>Rhabditidae</taxon>
        <taxon>Peloderinae</taxon>
        <taxon>Caenorhabditis</taxon>
    </lineage>
</organism>
<protein>
    <recommendedName>
        <fullName evidence="4">Tudor domain-containing protein</fullName>
    </recommendedName>
</protein>
<reference evidence="2 3" key="1">
    <citation type="submission" date="2022-05" db="EMBL/GenBank/DDBJ databases">
        <title>Chromosome-level reference genomes for two strains of Caenorhabditis briggsae: an improved platform for comparative genomics.</title>
        <authorList>
            <person name="Stevens L."/>
            <person name="Andersen E.C."/>
        </authorList>
    </citation>
    <scope>NUCLEOTIDE SEQUENCE [LARGE SCALE GENOMIC DNA]</scope>
    <source>
        <strain evidence="2">QX1410_ONT</strain>
        <tissue evidence="2">Whole-organism</tissue>
    </source>
</reference>
<name>A0AAE9CX79_CAEBR</name>
<evidence type="ECO:0000313" key="3">
    <source>
        <dbReference type="Proteomes" id="UP000827892"/>
    </source>
</evidence>
<sequence length="133" mass="15865">MDSSEEIRVGTLVSAKSAAKGWCEARVDKIHERVDLTVRFQESPFSKETLRVEFNPDYKSGMFKKFIIRKREILCRISTIENQRTEYGIQFPDEYRWLSRRDFIIRSDDTTNKKRKNVATERSLRAEKRNKKK</sequence>
<feature type="region of interest" description="Disordered" evidence="1">
    <location>
        <begin position="113"/>
        <end position="133"/>
    </location>
</feature>
<evidence type="ECO:0000256" key="1">
    <source>
        <dbReference type="SAM" id="MobiDB-lite"/>
    </source>
</evidence>
<dbReference type="EMBL" id="CP090896">
    <property type="protein sequence ID" value="ULT85019.1"/>
    <property type="molecule type" value="Genomic_DNA"/>
</dbReference>